<dbReference type="STRING" id="1736691.SAMN06295964_1907"/>
<dbReference type="GO" id="GO:0016787">
    <property type="term" value="F:hydrolase activity"/>
    <property type="evidence" value="ECO:0007669"/>
    <property type="project" value="UniProtKB-KW"/>
</dbReference>
<dbReference type="InterPro" id="IPR018766">
    <property type="entry name" value="Zinicin_2"/>
</dbReference>
<dbReference type="OrthoDB" id="142939at2"/>
<dbReference type="Proteomes" id="UP000191040">
    <property type="component" value="Chromosome I"/>
</dbReference>
<dbReference type="PANTHER" id="PTHR39420">
    <property type="match status" value="1"/>
</dbReference>
<dbReference type="RefSeq" id="WP_078699934.1">
    <property type="nucleotide sequence ID" value="NZ_LT796768.1"/>
</dbReference>
<sequence>MIDWNVASSTARRLMKPGPDLSAAEVEDVVAELREASAIAEGPVREFTGLVPAYPTPVLVVDRPRWADANLAAFQVLMTPFNEKLAAEGKLPTGIPKAVGGRVTGAELGAIVAFLGGKVLGQFDPFAEGGHGPGRLLLVAPNIVHVERELNVDPADFRRWVCLHEETHRAQFTAVPWMRGHMLSQVDQLMDVTDVGGGAVTEMLSDALPELVRIVRGDSDKSLSDLFQNEQQREVVDRLTGLMSLLEGHADVVMDDIGPEIVPSVAEIRRKFTKRRASGSTLSKVFRRLLGYEAKMRQYSEGATFVRAVTDQVGKDGFDAVWAAPEHLPTRAEIVDPKSWVARVHG</sequence>
<name>A0A1T4Z1J7_9ACTN</name>
<evidence type="ECO:0000313" key="2">
    <source>
        <dbReference type="Proteomes" id="UP000191040"/>
    </source>
</evidence>
<dbReference type="AlphaFoldDB" id="A0A1T4Z1J7"/>
<dbReference type="Gene3D" id="1.20.150.30">
    <property type="entry name" value="Zincin-like metallopeptidase, N-terminal domain"/>
    <property type="match status" value="1"/>
</dbReference>
<accession>A0A1T4Z1J7</accession>
<gene>
    <name evidence="1" type="ORF">SAMN06295964_1907</name>
</gene>
<dbReference type="InterPro" id="IPR022454">
    <property type="entry name" value="CHP03883_F420-assoc"/>
</dbReference>
<proteinExistence type="predicted"/>
<dbReference type="NCBIfam" id="TIGR03883">
    <property type="entry name" value="DUF2342_F420"/>
    <property type="match status" value="1"/>
</dbReference>
<dbReference type="NCBIfam" id="TIGR03624">
    <property type="entry name" value="putative hydrolase"/>
    <property type="match status" value="1"/>
</dbReference>
<keyword evidence="2" id="KW-1185">Reference proteome</keyword>
<dbReference type="Pfam" id="PF10103">
    <property type="entry name" value="Zincin_2"/>
    <property type="match status" value="1"/>
</dbReference>
<evidence type="ECO:0000313" key="1">
    <source>
        <dbReference type="EMBL" id="SKB07902.1"/>
    </source>
</evidence>
<dbReference type="SUPFAM" id="SSF55486">
    <property type="entry name" value="Metalloproteases ('zincins'), catalytic domain"/>
    <property type="match status" value="1"/>
</dbReference>
<dbReference type="PANTHER" id="PTHR39420:SF1">
    <property type="entry name" value="HYDROLASE"/>
    <property type="match status" value="1"/>
</dbReference>
<dbReference type="EMBL" id="LT796768">
    <property type="protein sequence ID" value="SKB07902.1"/>
    <property type="molecule type" value="Genomic_DNA"/>
</dbReference>
<dbReference type="InterPro" id="IPR042271">
    <property type="entry name" value="Zinicin_2_N"/>
</dbReference>
<organism evidence="1 2">
    <name type="scientific">Aeromicrobium choanae</name>
    <dbReference type="NCBI Taxonomy" id="1736691"/>
    <lineage>
        <taxon>Bacteria</taxon>
        <taxon>Bacillati</taxon>
        <taxon>Actinomycetota</taxon>
        <taxon>Actinomycetes</taxon>
        <taxon>Propionibacteriales</taxon>
        <taxon>Nocardioidaceae</taxon>
        <taxon>Aeromicrobium</taxon>
    </lineage>
</organism>
<keyword evidence="1" id="KW-0378">Hydrolase</keyword>
<reference evidence="2" key="1">
    <citation type="submission" date="2017-02" db="EMBL/GenBank/DDBJ databases">
        <authorList>
            <person name="Varghese N."/>
            <person name="Submissions S."/>
        </authorList>
    </citation>
    <scope>NUCLEOTIDE SEQUENCE [LARGE SCALE GENOMIC DNA]</scope>
    <source>
        <strain evidence="2">9H-4</strain>
    </source>
</reference>
<protein>
    <submittedName>
        <fullName evidence="1">Putative hydrolase/uncharacterized protein, coenzyme F420 biosynthesis associated</fullName>
    </submittedName>
</protein>